<evidence type="ECO:0000256" key="1">
    <source>
        <dbReference type="ARBA" id="ARBA00000085"/>
    </source>
</evidence>
<dbReference type="InterPro" id="IPR055558">
    <property type="entry name" value="DUF7134"/>
</dbReference>
<keyword evidence="10" id="KW-1133">Transmembrane helix</keyword>
<evidence type="ECO:0000256" key="7">
    <source>
        <dbReference type="ARBA" id="ARBA00022840"/>
    </source>
</evidence>
<evidence type="ECO:0000259" key="12">
    <source>
        <dbReference type="Pfam" id="PF07730"/>
    </source>
</evidence>
<feature type="transmembrane region" description="Helical" evidence="10">
    <location>
        <begin position="47"/>
        <end position="63"/>
    </location>
</feature>
<proteinExistence type="predicted"/>
<dbReference type="InterPro" id="IPR011712">
    <property type="entry name" value="Sig_transdc_His_kin_sub3_dim/P"/>
</dbReference>
<feature type="domain" description="Histidine kinase/HSP90-like ATPase" evidence="11">
    <location>
        <begin position="298"/>
        <end position="389"/>
    </location>
</feature>
<keyword evidence="3" id="KW-0597">Phosphoprotein</keyword>
<accession>A0ABV1JZ82</accession>
<dbReference type="InterPro" id="IPR003594">
    <property type="entry name" value="HATPase_dom"/>
</dbReference>
<dbReference type="EMBL" id="JBEDNP010000013">
    <property type="protein sequence ID" value="MEQ3541245.1"/>
    <property type="molecule type" value="Genomic_DNA"/>
</dbReference>
<feature type="transmembrane region" description="Helical" evidence="10">
    <location>
        <begin position="110"/>
        <end position="127"/>
    </location>
</feature>
<reference evidence="14 15" key="1">
    <citation type="submission" date="2024-03" db="EMBL/GenBank/DDBJ databases">
        <title>Draft genome sequence of Pseudonocardia tropica JCM 19149.</title>
        <authorList>
            <person name="Butdee W."/>
            <person name="Duangmal K."/>
        </authorList>
    </citation>
    <scope>NUCLEOTIDE SEQUENCE [LARGE SCALE GENOMIC DNA]</scope>
    <source>
        <strain evidence="14 15">JCM 19149</strain>
    </source>
</reference>
<dbReference type="InterPro" id="IPR036890">
    <property type="entry name" value="HATPase_C_sf"/>
</dbReference>
<evidence type="ECO:0000256" key="6">
    <source>
        <dbReference type="ARBA" id="ARBA00022777"/>
    </source>
</evidence>
<evidence type="ECO:0000259" key="13">
    <source>
        <dbReference type="Pfam" id="PF23539"/>
    </source>
</evidence>
<keyword evidence="4" id="KW-0808">Transferase</keyword>
<dbReference type="RefSeq" id="WP_345641796.1">
    <property type="nucleotide sequence ID" value="NZ_BAABLY010000007.1"/>
</dbReference>
<dbReference type="Pfam" id="PF23539">
    <property type="entry name" value="DUF7134"/>
    <property type="match status" value="1"/>
</dbReference>
<feature type="transmembrane region" description="Helical" evidence="10">
    <location>
        <begin position="20"/>
        <end position="40"/>
    </location>
</feature>
<comment type="catalytic activity">
    <reaction evidence="1">
        <text>ATP + protein L-histidine = ADP + protein N-phospho-L-histidine.</text>
        <dbReference type="EC" id="2.7.13.3"/>
    </reaction>
</comment>
<dbReference type="Gene3D" id="1.20.5.1930">
    <property type="match status" value="1"/>
</dbReference>
<feature type="domain" description="DUF7134" evidence="13">
    <location>
        <begin position="14"/>
        <end position="160"/>
    </location>
</feature>
<keyword evidence="15" id="KW-1185">Reference proteome</keyword>
<dbReference type="Pfam" id="PF02518">
    <property type="entry name" value="HATPase_c"/>
    <property type="match status" value="1"/>
</dbReference>
<evidence type="ECO:0000259" key="11">
    <source>
        <dbReference type="Pfam" id="PF02518"/>
    </source>
</evidence>
<evidence type="ECO:0000256" key="2">
    <source>
        <dbReference type="ARBA" id="ARBA00012438"/>
    </source>
</evidence>
<organism evidence="14 15">
    <name type="scientific">Pseudonocardia tropica</name>
    <dbReference type="NCBI Taxonomy" id="681289"/>
    <lineage>
        <taxon>Bacteria</taxon>
        <taxon>Bacillati</taxon>
        <taxon>Actinomycetota</taxon>
        <taxon>Actinomycetes</taxon>
        <taxon>Pseudonocardiales</taxon>
        <taxon>Pseudonocardiaceae</taxon>
        <taxon>Pseudonocardia</taxon>
    </lineage>
</organism>
<dbReference type="Proteomes" id="UP001464923">
    <property type="component" value="Unassembled WGS sequence"/>
</dbReference>
<evidence type="ECO:0000256" key="3">
    <source>
        <dbReference type="ARBA" id="ARBA00022553"/>
    </source>
</evidence>
<evidence type="ECO:0000256" key="8">
    <source>
        <dbReference type="ARBA" id="ARBA00023012"/>
    </source>
</evidence>
<gene>
    <name evidence="14" type="ORF">WHI96_20735</name>
</gene>
<evidence type="ECO:0000313" key="15">
    <source>
        <dbReference type="Proteomes" id="UP001464923"/>
    </source>
</evidence>
<feature type="coiled-coil region" evidence="9">
    <location>
        <begin position="163"/>
        <end position="190"/>
    </location>
</feature>
<keyword evidence="5" id="KW-0547">Nucleotide-binding</keyword>
<dbReference type="Gene3D" id="3.30.565.10">
    <property type="entry name" value="Histidine kinase-like ATPase, C-terminal domain"/>
    <property type="match status" value="1"/>
</dbReference>
<dbReference type="SUPFAM" id="SSF55874">
    <property type="entry name" value="ATPase domain of HSP90 chaperone/DNA topoisomerase II/histidine kinase"/>
    <property type="match status" value="1"/>
</dbReference>
<dbReference type="PANTHER" id="PTHR24421">
    <property type="entry name" value="NITRATE/NITRITE SENSOR PROTEIN NARX-RELATED"/>
    <property type="match status" value="1"/>
</dbReference>
<keyword evidence="8" id="KW-0902">Two-component regulatory system</keyword>
<dbReference type="PANTHER" id="PTHR24421:SF10">
    <property type="entry name" value="NITRATE_NITRITE SENSOR PROTEIN NARQ"/>
    <property type="match status" value="1"/>
</dbReference>
<keyword evidence="6 14" id="KW-0418">Kinase</keyword>
<feature type="domain" description="Signal transduction histidine kinase subgroup 3 dimerisation and phosphoacceptor" evidence="12">
    <location>
        <begin position="188"/>
        <end position="253"/>
    </location>
</feature>
<protein>
    <recommendedName>
        <fullName evidence="2">histidine kinase</fullName>
        <ecNumber evidence="2">2.7.13.3</ecNumber>
    </recommendedName>
</protein>
<keyword evidence="10" id="KW-0472">Membrane</keyword>
<feature type="transmembrane region" description="Helical" evidence="10">
    <location>
        <begin position="75"/>
        <end position="98"/>
    </location>
</feature>
<dbReference type="Pfam" id="PF07730">
    <property type="entry name" value="HisKA_3"/>
    <property type="match status" value="1"/>
</dbReference>
<keyword evidence="10" id="KW-0812">Transmembrane</keyword>
<feature type="transmembrane region" description="Helical" evidence="10">
    <location>
        <begin position="133"/>
        <end position="152"/>
    </location>
</feature>
<evidence type="ECO:0000313" key="14">
    <source>
        <dbReference type="EMBL" id="MEQ3541245.1"/>
    </source>
</evidence>
<dbReference type="InterPro" id="IPR050482">
    <property type="entry name" value="Sensor_HK_TwoCompSys"/>
</dbReference>
<dbReference type="GO" id="GO:0016301">
    <property type="term" value="F:kinase activity"/>
    <property type="evidence" value="ECO:0007669"/>
    <property type="project" value="UniProtKB-KW"/>
</dbReference>
<dbReference type="CDD" id="cd16917">
    <property type="entry name" value="HATPase_UhpB-NarQ-NarX-like"/>
    <property type="match status" value="1"/>
</dbReference>
<sequence length="393" mass="40899">MSTRPPRSPRSPDRVRPYLVDGAVAGAVFLYSLPLLPAAVPERLSPLVAAVLTAAVCGSYLLSRERPVVAHGTGALAVGAQLVLGIGFVPATVVPLLTLYRVAVRCGRRASAVLAVLTAVAVVAAAARWDDPYFGVPEVVSAVLLVASVWVWGTTIGVRRAYVVAVEERAAQLEREQENLRRIVLATERTRIARELHDVVSHGLGVVVVLAAGAAAQARTDPAAAERAMRAVELTGRRSLSEMRRMLDVLRDDEPGPTGPQPGLAQLDRLLDEVRAAGLPVELVVSGERTGLAAGVDLTAYRIVQEALTNVRRHAGPEVTGAAVELRFGQEGLVVRVADDGGGPAGPDPAAGTGRGLVGMRERVAGCGGTLHTGPGRTGGFEVLAHLPPGGAV</sequence>
<keyword evidence="7" id="KW-0067">ATP-binding</keyword>
<keyword evidence="9" id="KW-0175">Coiled coil</keyword>
<name>A0ABV1JZ82_9PSEU</name>
<comment type="caution">
    <text evidence="14">The sequence shown here is derived from an EMBL/GenBank/DDBJ whole genome shotgun (WGS) entry which is preliminary data.</text>
</comment>
<evidence type="ECO:0000256" key="10">
    <source>
        <dbReference type="SAM" id="Phobius"/>
    </source>
</evidence>
<evidence type="ECO:0000256" key="9">
    <source>
        <dbReference type="SAM" id="Coils"/>
    </source>
</evidence>
<evidence type="ECO:0000256" key="5">
    <source>
        <dbReference type="ARBA" id="ARBA00022741"/>
    </source>
</evidence>
<dbReference type="EC" id="2.7.13.3" evidence="2"/>
<evidence type="ECO:0000256" key="4">
    <source>
        <dbReference type="ARBA" id="ARBA00022679"/>
    </source>
</evidence>